<proteinExistence type="predicted"/>
<evidence type="ECO:0000256" key="2">
    <source>
        <dbReference type="SAM" id="SignalP"/>
    </source>
</evidence>
<dbReference type="EMBL" id="CAICTM010000352">
    <property type="protein sequence ID" value="CAB9508603.1"/>
    <property type="molecule type" value="Genomic_DNA"/>
</dbReference>
<evidence type="ECO:0000313" key="3">
    <source>
        <dbReference type="EMBL" id="CAB9508603.1"/>
    </source>
</evidence>
<feature type="compositionally biased region" description="Basic and acidic residues" evidence="1">
    <location>
        <begin position="149"/>
        <end position="163"/>
    </location>
</feature>
<feature type="chain" id="PRO_5040437008" evidence="2">
    <location>
        <begin position="31"/>
        <end position="523"/>
    </location>
</feature>
<feature type="compositionally biased region" description="Low complexity" evidence="1">
    <location>
        <begin position="413"/>
        <end position="438"/>
    </location>
</feature>
<evidence type="ECO:0000313" key="4">
    <source>
        <dbReference type="Proteomes" id="UP001153069"/>
    </source>
</evidence>
<feature type="compositionally biased region" description="Acidic residues" evidence="1">
    <location>
        <begin position="86"/>
        <end position="148"/>
    </location>
</feature>
<sequence length="523" mass="54594">MTILIRPSKNHHCFWAVVIGILLALAGTNGDRVGLENAVSQKAADESIVLDDTKDKRKAVTQLRHDNSNVDDTNNRNVAHRILDNEGGDGDGEDGDGGEDGGDGDGGEDGGDGDGDGDGEGNEDGGDGETEEGGDGDGGDGDTEEEGTKDEVMVMVGRKEVMATERMVMVARMEEMEMGTEANADGGGTVDGKNGKDTTKAETKANKDTTEKDNNADSETTAGAEEKGEGNVADEVDEGNGDEDNEGEDQGDKEEASKIDHDSDGGAETEPSEKGGETAEPGGTDDDDESGGKGMLGLGFVVLVGVAVYFKFVRKGGSSAAMPGSAHRPSTRSKYQEVATMEEDDGDDWGWGDNNDDVGDVELASSDASVDMPIPSPSGLALKQRSPSIEKKEVVSFGRHNNKIPSPRQQAKSPLQQSSSFQSSQAAPASAPSQYQVPTQRITQLGVPNLGTTTKKTPSRPKKQEDDIFASMGLSAQPKFQQPAKPAVRPPSSGGWGGALAVPSASTGEVWDDDGDLDDLLDD</sequence>
<keyword evidence="4" id="KW-1185">Reference proteome</keyword>
<feature type="compositionally biased region" description="Polar residues" evidence="1">
    <location>
        <begin position="403"/>
        <end position="412"/>
    </location>
</feature>
<feature type="compositionally biased region" description="Basic and acidic residues" evidence="1">
    <location>
        <begin position="253"/>
        <end position="264"/>
    </location>
</feature>
<name>A0A9N8HFK3_9STRA</name>
<comment type="caution">
    <text evidence="3">The sequence shown here is derived from an EMBL/GenBank/DDBJ whole genome shotgun (WGS) entry which is preliminary data.</text>
</comment>
<accession>A0A9N8HFK3</accession>
<feature type="region of interest" description="Disordered" evidence="1">
    <location>
        <begin position="82"/>
        <end position="295"/>
    </location>
</feature>
<feature type="region of interest" description="Disordered" evidence="1">
    <location>
        <begin position="317"/>
        <end position="523"/>
    </location>
</feature>
<dbReference type="AlphaFoldDB" id="A0A9N8HFK3"/>
<protein>
    <submittedName>
        <fullName evidence="3">Uncharacterized protein</fullName>
    </submittedName>
</protein>
<feature type="compositionally biased region" description="Acidic residues" evidence="1">
    <location>
        <begin position="232"/>
        <end position="252"/>
    </location>
</feature>
<feature type="signal peptide" evidence="2">
    <location>
        <begin position="1"/>
        <end position="30"/>
    </location>
</feature>
<reference evidence="3" key="1">
    <citation type="submission" date="2020-06" db="EMBL/GenBank/DDBJ databases">
        <authorList>
            <consortium name="Plant Systems Biology data submission"/>
        </authorList>
    </citation>
    <scope>NUCLEOTIDE SEQUENCE</scope>
    <source>
        <strain evidence="3">D6</strain>
    </source>
</reference>
<organism evidence="3 4">
    <name type="scientific">Seminavis robusta</name>
    <dbReference type="NCBI Taxonomy" id="568900"/>
    <lineage>
        <taxon>Eukaryota</taxon>
        <taxon>Sar</taxon>
        <taxon>Stramenopiles</taxon>
        <taxon>Ochrophyta</taxon>
        <taxon>Bacillariophyta</taxon>
        <taxon>Bacillariophyceae</taxon>
        <taxon>Bacillariophycidae</taxon>
        <taxon>Naviculales</taxon>
        <taxon>Naviculaceae</taxon>
        <taxon>Seminavis</taxon>
    </lineage>
</organism>
<evidence type="ECO:0000256" key="1">
    <source>
        <dbReference type="SAM" id="MobiDB-lite"/>
    </source>
</evidence>
<feature type="compositionally biased region" description="Acidic residues" evidence="1">
    <location>
        <begin position="340"/>
        <end position="360"/>
    </location>
</feature>
<gene>
    <name evidence="3" type="ORF">SEMRO_353_G124580.1</name>
</gene>
<feature type="compositionally biased region" description="Basic and acidic residues" evidence="1">
    <location>
        <begin position="193"/>
        <end position="215"/>
    </location>
</feature>
<keyword evidence="2" id="KW-0732">Signal</keyword>
<dbReference type="Proteomes" id="UP001153069">
    <property type="component" value="Unassembled WGS sequence"/>
</dbReference>
<feature type="compositionally biased region" description="Acidic residues" evidence="1">
    <location>
        <begin position="510"/>
        <end position="523"/>
    </location>
</feature>